<dbReference type="GO" id="GO:0005737">
    <property type="term" value="C:cytoplasm"/>
    <property type="evidence" value="ECO:0000318"/>
    <property type="project" value="GO_Central"/>
</dbReference>
<feature type="domain" description="Tyrosine specific protein phosphatases" evidence="9">
    <location>
        <begin position="103"/>
        <end position="162"/>
    </location>
</feature>
<sequence>MGGKMSCTPQELVLICEDKKGAFSFPTFDADEVYDRVYVGGQQTAKDKAKLQALCITHVLNCAEGTEMFNVDTNQAYYQEYQDTNIKYCGLPVNDVPGANMRKHFNTAVKFIDEALEQEDGKVLIHCVAGFSRSATIAIAYLMIRRGMTAQEATRTVRKKRPIGPNEECGFGPSPLWSPPSTPSSACLLPPVAILLPDLQSRICTGRGWPVCLPQ</sequence>
<dbReference type="PANTHER" id="PTHR45682:SF5">
    <property type="entry name" value="DUAL SPECIFICITY PROTEIN PHOSPHATASE"/>
    <property type="match status" value="1"/>
</dbReference>
<dbReference type="InterPro" id="IPR029021">
    <property type="entry name" value="Prot-tyrosine_phosphatase-like"/>
</dbReference>
<protein>
    <recommendedName>
        <fullName evidence="2">protein-serine/threonine phosphatase</fullName>
        <ecNumber evidence="2">3.1.3.16</ecNumber>
    </recommendedName>
</protein>
<dbReference type="InterPro" id="IPR016130">
    <property type="entry name" value="Tyr_Pase_AS"/>
</dbReference>
<evidence type="ECO:0000256" key="6">
    <source>
        <dbReference type="ARBA" id="ARBA00048336"/>
    </source>
</evidence>
<dbReference type="PROSITE" id="PS00383">
    <property type="entry name" value="TYR_PHOSPHATASE_1"/>
    <property type="match status" value="1"/>
</dbReference>
<accession>A0A7M7PCT4</accession>
<dbReference type="OrthoDB" id="253091at2759"/>
<dbReference type="GO" id="GO:0004722">
    <property type="term" value="F:protein serine/threonine phosphatase activity"/>
    <property type="evidence" value="ECO:0007669"/>
    <property type="project" value="UniProtKB-EC"/>
</dbReference>
<dbReference type="GO" id="GO:0043409">
    <property type="term" value="P:negative regulation of MAPK cascade"/>
    <property type="evidence" value="ECO:0000318"/>
    <property type="project" value="GO_Central"/>
</dbReference>
<keyword evidence="4" id="KW-0904">Protein phosphatase</keyword>
<keyword evidence="3" id="KW-0378">Hydrolase</keyword>
<dbReference type="InterPro" id="IPR000387">
    <property type="entry name" value="Tyr_Pase_dom"/>
</dbReference>
<dbReference type="Pfam" id="PF00782">
    <property type="entry name" value="DSPc"/>
    <property type="match status" value="1"/>
</dbReference>
<dbReference type="SMART" id="SM00195">
    <property type="entry name" value="DSPc"/>
    <property type="match status" value="1"/>
</dbReference>
<feature type="active site" description="Phosphocysteine intermediate" evidence="7">
    <location>
        <position position="127"/>
    </location>
</feature>
<comment type="catalytic activity">
    <reaction evidence="6">
        <text>O-phospho-L-threonyl-[protein] + H2O = L-threonyl-[protein] + phosphate</text>
        <dbReference type="Rhea" id="RHEA:47004"/>
        <dbReference type="Rhea" id="RHEA-COMP:11060"/>
        <dbReference type="Rhea" id="RHEA-COMP:11605"/>
        <dbReference type="ChEBI" id="CHEBI:15377"/>
        <dbReference type="ChEBI" id="CHEBI:30013"/>
        <dbReference type="ChEBI" id="CHEBI:43474"/>
        <dbReference type="ChEBI" id="CHEBI:61977"/>
        <dbReference type="EC" id="3.1.3.16"/>
    </reaction>
</comment>
<comment type="similarity">
    <text evidence="1">Belongs to the protein-tyrosine phosphatase family. Non-receptor class dual specificity subfamily.</text>
</comment>
<dbReference type="GO" id="GO:0008138">
    <property type="term" value="F:protein tyrosine/serine/threonine phosphatase activity"/>
    <property type="evidence" value="ECO:0000318"/>
    <property type="project" value="GO_Central"/>
</dbReference>
<dbReference type="CDD" id="cd14515">
    <property type="entry name" value="DUSP3-like"/>
    <property type="match status" value="1"/>
</dbReference>
<dbReference type="FunFam" id="3.90.190.10:FF:000157">
    <property type="entry name" value="Protein-tyrosine phosphatase"/>
    <property type="match status" value="1"/>
</dbReference>
<evidence type="ECO:0000256" key="3">
    <source>
        <dbReference type="ARBA" id="ARBA00022801"/>
    </source>
</evidence>
<dbReference type="InterPro" id="IPR000340">
    <property type="entry name" value="Dual-sp_phosphatase_cat-dom"/>
</dbReference>
<evidence type="ECO:0000256" key="2">
    <source>
        <dbReference type="ARBA" id="ARBA00013081"/>
    </source>
</evidence>
<dbReference type="KEGG" id="spu:594632"/>
<dbReference type="EnsemblMetazoa" id="XM_030992994">
    <property type="protein sequence ID" value="XP_030848854"/>
    <property type="gene ID" value="LOC594632"/>
</dbReference>
<reference evidence="10" key="2">
    <citation type="submission" date="2021-01" db="UniProtKB">
        <authorList>
            <consortium name="EnsemblMetazoa"/>
        </authorList>
    </citation>
    <scope>IDENTIFICATION</scope>
</reference>
<dbReference type="SUPFAM" id="SSF52799">
    <property type="entry name" value="(Phosphotyrosine protein) phosphatases II"/>
    <property type="match status" value="1"/>
</dbReference>
<dbReference type="PROSITE" id="PS50054">
    <property type="entry name" value="TYR_PHOSPHATASE_DUAL"/>
    <property type="match status" value="1"/>
</dbReference>
<evidence type="ECO:0000259" key="9">
    <source>
        <dbReference type="PROSITE" id="PS50056"/>
    </source>
</evidence>
<organism evidence="10 11">
    <name type="scientific">Strongylocentrotus purpuratus</name>
    <name type="common">Purple sea urchin</name>
    <dbReference type="NCBI Taxonomy" id="7668"/>
    <lineage>
        <taxon>Eukaryota</taxon>
        <taxon>Metazoa</taxon>
        <taxon>Echinodermata</taxon>
        <taxon>Eleutherozoa</taxon>
        <taxon>Echinozoa</taxon>
        <taxon>Echinoidea</taxon>
        <taxon>Euechinoidea</taxon>
        <taxon>Echinacea</taxon>
        <taxon>Camarodonta</taxon>
        <taxon>Echinidea</taxon>
        <taxon>Strongylocentrotidae</taxon>
        <taxon>Strongylocentrotus</taxon>
    </lineage>
</organism>
<evidence type="ECO:0000256" key="7">
    <source>
        <dbReference type="PIRSR" id="PIRSR620405-1"/>
    </source>
</evidence>
<dbReference type="GeneID" id="594632"/>
<dbReference type="FunCoup" id="A0A7M7PCT4">
    <property type="interactions" value="381"/>
</dbReference>
<dbReference type="Proteomes" id="UP000007110">
    <property type="component" value="Unassembled WGS sequence"/>
</dbReference>
<dbReference type="InParanoid" id="A0A7M7PCT4"/>
<evidence type="ECO:0000256" key="5">
    <source>
        <dbReference type="ARBA" id="ARBA00047761"/>
    </source>
</evidence>
<dbReference type="GO" id="GO:0033549">
    <property type="term" value="F:MAP kinase phosphatase activity"/>
    <property type="evidence" value="ECO:0000318"/>
    <property type="project" value="GO_Central"/>
</dbReference>
<dbReference type="PANTHER" id="PTHR45682">
    <property type="entry name" value="AGAP008228-PA"/>
    <property type="match status" value="1"/>
</dbReference>
<dbReference type="RefSeq" id="XP_030848854.1">
    <property type="nucleotide sequence ID" value="XM_030992994.1"/>
</dbReference>
<evidence type="ECO:0000259" key="8">
    <source>
        <dbReference type="PROSITE" id="PS50054"/>
    </source>
</evidence>
<evidence type="ECO:0000313" key="11">
    <source>
        <dbReference type="Proteomes" id="UP000007110"/>
    </source>
</evidence>
<comment type="catalytic activity">
    <reaction evidence="5">
        <text>O-phospho-L-seryl-[protein] + H2O = L-seryl-[protein] + phosphate</text>
        <dbReference type="Rhea" id="RHEA:20629"/>
        <dbReference type="Rhea" id="RHEA-COMP:9863"/>
        <dbReference type="Rhea" id="RHEA-COMP:11604"/>
        <dbReference type="ChEBI" id="CHEBI:15377"/>
        <dbReference type="ChEBI" id="CHEBI:29999"/>
        <dbReference type="ChEBI" id="CHEBI:43474"/>
        <dbReference type="ChEBI" id="CHEBI:83421"/>
        <dbReference type="EC" id="3.1.3.16"/>
    </reaction>
</comment>
<evidence type="ECO:0000256" key="4">
    <source>
        <dbReference type="ARBA" id="ARBA00022912"/>
    </source>
</evidence>
<dbReference type="AlphaFoldDB" id="A0A7M7PCT4"/>
<evidence type="ECO:0000313" key="10">
    <source>
        <dbReference type="EnsemblMetazoa" id="XP_030848854"/>
    </source>
</evidence>
<keyword evidence="11" id="KW-1185">Reference proteome</keyword>
<evidence type="ECO:0000256" key="1">
    <source>
        <dbReference type="ARBA" id="ARBA00008601"/>
    </source>
</evidence>
<dbReference type="PROSITE" id="PS50056">
    <property type="entry name" value="TYR_PHOSPHATASE_2"/>
    <property type="match status" value="1"/>
</dbReference>
<dbReference type="InterPro" id="IPR020405">
    <property type="entry name" value="Atypical_DUSP_subfamA"/>
</dbReference>
<dbReference type="Gene3D" id="3.90.190.10">
    <property type="entry name" value="Protein tyrosine phosphatase superfamily"/>
    <property type="match status" value="1"/>
</dbReference>
<dbReference type="InterPro" id="IPR020422">
    <property type="entry name" value="TYR_PHOSPHATASE_DUAL_dom"/>
</dbReference>
<dbReference type="EC" id="3.1.3.16" evidence="2"/>
<proteinExistence type="inferred from homology"/>
<name>A0A7M7PCT4_STRPU</name>
<reference evidence="11" key="1">
    <citation type="submission" date="2015-02" db="EMBL/GenBank/DDBJ databases">
        <title>Genome sequencing for Strongylocentrotus purpuratus.</title>
        <authorList>
            <person name="Murali S."/>
            <person name="Liu Y."/>
            <person name="Vee V."/>
            <person name="English A."/>
            <person name="Wang M."/>
            <person name="Skinner E."/>
            <person name="Han Y."/>
            <person name="Muzny D.M."/>
            <person name="Worley K.C."/>
            <person name="Gibbs R.A."/>
        </authorList>
    </citation>
    <scope>NUCLEOTIDE SEQUENCE</scope>
</reference>
<feature type="domain" description="Tyrosine-protein phosphatase" evidence="8">
    <location>
        <begin position="28"/>
        <end position="182"/>
    </location>
</feature>